<name>A0A9W8H6K8_9FUNG</name>
<evidence type="ECO:0000256" key="2">
    <source>
        <dbReference type="ARBA" id="ARBA00022741"/>
    </source>
</evidence>
<keyword evidence="3 4" id="KW-0342">GTP-binding</keyword>
<dbReference type="GO" id="GO:0003924">
    <property type="term" value="F:GTPase activity"/>
    <property type="evidence" value="ECO:0007669"/>
    <property type="project" value="UniProtKB-UniRule"/>
</dbReference>
<dbReference type="GO" id="GO:0005525">
    <property type="term" value="F:GTP binding"/>
    <property type="evidence" value="ECO:0007669"/>
    <property type="project" value="UniProtKB-UniRule"/>
</dbReference>
<dbReference type="PANTHER" id="PTHR11259:SF2">
    <property type="entry name" value="GH16429P"/>
    <property type="match status" value="1"/>
</dbReference>
<dbReference type="SUPFAM" id="SSF52540">
    <property type="entry name" value="P-loop containing nucleoside triphosphate hydrolases"/>
    <property type="match status" value="1"/>
</dbReference>
<comment type="similarity">
    <text evidence="1 4">Belongs to the GTR/RAG GTP-binding protein family.</text>
</comment>
<dbReference type="GO" id="GO:1904263">
    <property type="term" value="P:positive regulation of TORC1 signaling"/>
    <property type="evidence" value="ECO:0007669"/>
    <property type="project" value="TreeGrafter"/>
</dbReference>
<dbReference type="Gene3D" id="3.30.450.190">
    <property type="match status" value="1"/>
</dbReference>
<reference evidence="6" key="1">
    <citation type="submission" date="2022-07" db="EMBL/GenBank/DDBJ databases">
        <title>Phylogenomic reconstructions and comparative analyses of Kickxellomycotina fungi.</title>
        <authorList>
            <person name="Reynolds N.K."/>
            <person name="Stajich J.E."/>
            <person name="Barry K."/>
            <person name="Grigoriev I.V."/>
            <person name="Crous P."/>
            <person name="Smith M.E."/>
        </authorList>
    </citation>
    <scope>NUCLEOTIDE SEQUENCE</scope>
    <source>
        <strain evidence="6">NBRC 105414</strain>
    </source>
</reference>
<dbReference type="EMBL" id="JANBUL010000200">
    <property type="protein sequence ID" value="KAJ2778976.1"/>
    <property type="molecule type" value="Genomic_DNA"/>
</dbReference>
<comment type="caution">
    <text evidence="6">The sequence shown here is derived from an EMBL/GenBank/DDBJ whole genome shotgun (WGS) entry which is preliminary data.</text>
</comment>
<keyword evidence="7" id="KW-1185">Reference proteome</keyword>
<sequence length="377" mass="40284">MNGYGAAAAAPASLGGMYGSTGPTATETGSDTADHGGARHEREQLAERRVLLMGLPRSGKTSMIKVVLENELAYDTLVLLPTQQRTAYRMLAGITVYDFPGIDDYSDSQYNTVSPEVYEGDTTALVFVIDSQGDIQSAIATLFSVIRAAQSVNLLIPINVMINKVDGLSEELKQDIQHDIQQRVLKNMSIENLDPSHVSFMLTTIYGESIREAFSKVIQRLVPQHSSLETILNSFCSKSSLDKVFLFDKATKVYLSTDSSPTFSPRYAFACKTIDVVEEISSLCAPYMPAASAAAAAAAGGGGGTGGGGSSAADDDGALLQRVNVGLDGGYDEVFMYQVSHALLLFCFGSPRIINQTSLLEFNGSKVAKAIRKILSA</sequence>
<evidence type="ECO:0000313" key="7">
    <source>
        <dbReference type="Proteomes" id="UP001140217"/>
    </source>
</evidence>
<dbReference type="GO" id="GO:0010507">
    <property type="term" value="P:negative regulation of autophagy"/>
    <property type="evidence" value="ECO:0007669"/>
    <property type="project" value="TreeGrafter"/>
</dbReference>
<dbReference type="Proteomes" id="UP001140217">
    <property type="component" value="Unassembled WGS sequence"/>
</dbReference>
<feature type="region of interest" description="Disordered" evidence="5">
    <location>
        <begin position="19"/>
        <end position="42"/>
    </location>
</feature>
<dbReference type="GO" id="GO:0009267">
    <property type="term" value="P:cellular response to starvation"/>
    <property type="evidence" value="ECO:0007669"/>
    <property type="project" value="TreeGrafter"/>
</dbReference>
<organism evidence="6 7">
    <name type="scientific">Coemansia javaensis</name>
    <dbReference type="NCBI Taxonomy" id="2761396"/>
    <lineage>
        <taxon>Eukaryota</taxon>
        <taxon>Fungi</taxon>
        <taxon>Fungi incertae sedis</taxon>
        <taxon>Zoopagomycota</taxon>
        <taxon>Kickxellomycotina</taxon>
        <taxon>Kickxellomycetes</taxon>
        <taxon>Kickxellales</taxon>
        <taxon>Kickxellaceae</taxon>
        <taxon>Coemansia</taxon>
    </lineage>
</organism>
<dbReference type="InterPro" id="IPR027417">
    <property type="entry name" value="P-loop_NTPase"/>
</dbReference>
<evidence type="ECO:0000256" key="3">
    <source>
        <dbReference type="ARBA" id="ARBA00023134"/>
    </source>
</evidence>
<dbReference type="InterPro" id="IPR006762">
    <property type="entry name" value="Gtr1_RagA"/>
</dbReference>
<dbReference type="GO" id="GO:1990131">
    <property type="term" value="C:Gtr1-Gtr2 GTPase complex"/>
    <property type="evidence" value="ECO:0007669"/>
    <property type="project" value="UniProtKB-UniRule"/>
</dbReference>
<dbReference type="Pfam" id="PF04670">
    <property type="entry name" value="Gtr1_RagA"/>
    <property type="match status" value="1"/>
</dbReference>
<proteinExistence type="inferred from homology"/>
<gene>
    <name evidence="6" type="ORF">H4R18_004280</name>
</gene>
<dbReference type="PANTHER" id="PTHR11259">
    <property type="entry name" value="RAS-RELATED GTP BINDING RAG/GTR YEAST"/>
    <property type="match status" value="1"/>
</dbReference>
<evidence type="ECO:0000256" key="1">
    <source>
        <dbReference type="ARBA" id="ARBA00007756"/>
    </source>
</evidence>
<dbReference type="GO" id="GO:0005634">
    <property type="term" value="C:nucleus"/>
    <property type="evidence" value="ECO:0007669"/>
    <property type="project" value="TreeGrafter"/>
</dbReference>
<keyword evidence="2 4" id="KW-0547">Nucleotide-binding</keyword>
<protein>
    <recommendedName>
        <fullName evidence="4">GTP-binding protein</fullName>
    </recommendedName>
</protein>
<comment type="subunit">
    <text evidence="4">Component of the GSE complex.</text>
</comment>
<evidence type="ECO:0000313" key="6">
    <source>
        <dbReference type="EMBL" id="KAJ2778976.1"/>
    </source>
</evidence>
<dbReference type="Gene3D" id="3.40.50.300">
    <property type="entry name" value="P-loop containing nucleotide triphosphate hydrolases"/>
    <property type="match status" value="1"/>
</dbReference>
<dbReference type="OrthoDB" id="26136at2759"/>
<dbReference type="AlphaFoldDB" id="A0A9W8H6K8"/>
<accession>A0A9W8H6K8</accession>
<evidence type="ECO:0000256" key="4">
    <source>
        <dbReference type="RuleBase" id="RU367014"/>
    </source>
</evidence>
<evidence type="ECO:0000256" key="5">
    <source>
        <dbReference type="SAM" id="MobiDB-lite"/>
    </source>
</evidence>
<feature type="compositionally biased region" description="Basic and acidic residues" evidence="5">
    <location>
        <begin position="32"/>
        <end position="42"/>
    </location>
</feature>
<feature type="compositionally biased region" description="Polar residues" evidence="5">
    <location>
        <begin position="21"/>
        <end position="31"/>
    </location>
</feature>
<comment type="function">
    <text evidence="4">GTPase involved in activation of the TORC1 signaling pathway, which promotes growth and represses autophagy in nutrient-rich conditions.</text>
</comment>